<dbReference type="GO" id="GO:0005975">
    <property type="term" value="P:carbohydrate metabolic process"/>
    <property type="evidence" value="ECO:0007669"/>
    <property type="project" value="InterPro"/>
</dbReference>
<dbReference type="CDD" id="cd10935">
    <property type="entry name" value="CE4_WalW"/>
    <property type="match status" value="1"/>
</dbReference>
<evidence type="ECO:0008006" key="4">
    <source>
        <dbReference type="Google" id="ProtNLM"/>
    </source>
</evidence>
<evidence type="ECO:0000313" key="3">
    <source>
        <dbReference type="Proteomes" id="UP000681075"/>
    </source>
</evidence>
<protein>
    <recommendedName>
        <fullName evidence="4">WalW protein</fullName>
    </recommendedName>
</protein>
<name>A0A8S8XA61_9PROT</name>
<gene>
    <name evidence="2" type="ORF">TMPK1_03370</name>
</gene>
<dbReference type="EMBL" id="BOPV01000001">
    <property type="protein sequence ID" value="GIL38100.1"/>
    <property type="molecule type" value="Genomic_DNA"/>
</dbReference>
<evidence type="ECO:0000256" key="1">
    <source>
        <dbReference type="SAM" id="MobiDB-lite"/>
    </source>
</evidence>
<comment type="caution">
    <text evidence="2">The sequence shown here is derived from an EMBL/GenBank/DDBJ whole genome shotgun (WGS) entry which is preliminary data.</text>
</comment>
<dbReference type="Gene3D" id="3.20.20.370">
    <property type="entry name" value="Glycoside hydrolase/deacetylase"/>
    <property type="match status" value="1"/>
</dbReference>
<keyword evidence="3" id="KW-1185">Reference proteome</keyword>
<sequence length="369" mass="40752">MQPHATERTLAAPLPFDARAQSNDEPPRPSTAGPTSSFQPIRLANFARETAPRLIVVIDAEEEFDWFGEFSRNATNVTSMAHQGPAQALLNRHGVVPTYAVDYPVAAQEEGYASLRDWVKDGACEIGAQLHPWVNPPFDEAVTPRNSFPGNLPADLEAAKLQALTDRIEATFGVRPRVYRAGRYGIGPNTAALLSRAGYLVDSSTVPFTDMRSKFGPDFRAFRPHPYWFGPGARLLELPVTSGLVGRLGARAPWLHDVAEHRLGRALRLGAVLARTGALMRVRLTPEGVPIDEAISATRSLYEQGLRVFTLSWHTPSMVPGHTPYVRSARDLSLFLDWLRRYLDFFFGELQGKASTPLTLRDELLADDA</sequence>
<dbReference type="SUPFAM" id="SSF88713">
    <property type="entry name" value="Glycoside hydrolase/deacetylase"/>
    <property type="match status" value="1"/>
</dbReference>
<dbReference type="InterPro" id="IPR011330">
    <property type="entry name" value="Glyco_hydro/deAcase_b/a-brl"/>
</dbReference>
<reference evidence="2" key="1">
    <citation type="submission" date="2021-02" db="EMBL/GenBank/DDBJ databases">
        <title>Genome sequence of Rhodospirillales sp. strain TMPK1 isolated from soil.</title>
        <authorList>
            <person name="Nakai R."/>
            <person name="Kusada H."/>
            <person name="Tamaki H."/>
        </authorList>
    </citation>
    <scope>NUCLEOTIDE SEQUENCE</scope>
    <source>
        <strain evidence="2">TMPK1</strain>
    </source>
</reference>
<dbReference type="Proteomes" id="UP000681075">
    <property type="component" value="Unassembled WGS sequence"/>
</dbReference>
<evidence type="ECO:0000313" key="2">
    <source>
        <dbReference type="EMBL" id="GIL38100.1"/>
    </source>
</evidence>
<proteinExistence type="predicted"/>
<organism evidence="2 3">
    <name type="scientific">Roseiterribacter gracilis</name>
    <dbReference type="NCBI Taxonomy" id="2812848"/>
    <lineage>
        <taxon>Bacteria</taxon>
        <taxon>Pseudomonadati</taxon>
        <taxon>Pseudomonadota</taxon>
        <taxon>Alphaproteobacteria</taxon>
        <taxon>Rhodospirillales</taxon>
        <taxon>Roseiterribacteraceae</taxon>
        <taxon>Roseiterribacter</taxon>
    </lineage>
</organism>
<accession>A0A8S8XA61</accession>
<dbReference type="AlphaFoldDB" id="A0A8S8XA61"/>
<feature type="region of interest" description="Disordered" evidence="1">
    <location>
        <begin position="1"/>
        <end position="39"/>
    </location>
</feature>